<proteinExistence type="predicted"/>
<feature type="region of interest" description="Disordered" evidence="1">
    <location>
        <begin position="82"/>
        <end position="116"/>
    </location>
</feature>
<dbReference type="EMBL" id="JANPWB010000007">
    <property type="protein sequence ID" value="KAJ1173942.1"/>
    <property type="molecule type" value="Genomic_DNA"/>
</dbReference>
<keyword evidence="3" id="KW-1185">Reference proteome</keyword>
<evidence type="ECO:0000313" key="3">
    <source>
        <dbReference type="Proteomes" id="UP001066276"/>
    </source>
</evidence>
<evidence type="ECO:0000256" key="1">
    <source>
        <dbReference type="SAM" id="MobiDB-lite"/>
    </source>
</evidence>
<feature type="compositionally biased region" description="Low complexity" evidence="1">
    <location>
        <begin position="1"/>
        <end position="22"/>
    </location>
</feature>
<evidence type="ECO:0000313" key="2">
    <source>
        <dbReference type="EMBL" id="KAJ1173942.1"/>
    </source>
</evidence>
<protein>
    <submittedName>
        <fullName evidence="2">Uncharacterized protein</fullName>
    </submittedName>
</protein>
<feature type="region of interest" description="Disordered" evidence="1">
    <location>
        <begin position="1"/>
        <end position="48"/>
    </location>
</feature>
<dbReference type="AlphaFoldDB" id="A0AAV7TDL1"/>
<dbReference type="Proteomes" id="UP001066276">
    <property type="component" value="Chromosome 4_1"/>
</dbReference>
<accession>A0AAV7TDL1</accession>
<organism evidence="2 3">
    <name type="scientific">Pleurodeles waltl</name>
    <name type="common">Iberian ribbed newt</name>
    <dbReference type="NCBI Taxonomy" id="8319"/>
    <lineage>
        <taxon>Eukaryota</taxon>
        <taxon>Metazoa</taxon>
        <taxon>Chordata</taxon>
        <taxon>Craniata</taxon>
        <taxon>Vertebrata</taxon>
        <taxon>Euteleostomi</taxon>
        <taxon>Amphibia</taxon>
        <taxon>Batrachia</taxon>
        <taxon>Caudata</taxon>
        <taxon>Salamandroidea</taxon>
        <taxon>Salamandridae</taxon>
        <taxon>Pleurodelinae</taxon>
        <taxon>Pleurodeles</taxon>
    </lineage>
</organism>
<reference evidence="2" key="1">
    <citation type="journal article" date="2022" name="bioRxiv">
        <title>Sequencing and chromosome-scale assembly of the giantPleurodeles waltlgenome.</title>
        <authorList>
            <person name="Brown T."/>
            <person name="Elewa A."/>
            <person name="Iarovenko S."/>
            <person name="Subramanian E."/>
            <person name="Araus A.J."/>
            <person name="Petzold A."/>
            <person name="Susuki M."/>
            <person name="Suzuki K.-i.T."/>
            <person name="Hayashi T."/>
            <person name="Toyoda A."/>
            <person name="Oliveira C."/>
            <person name="Osipova E."/>
            <person name="Leigh N.D."/>
            <person name="Simon A."/>
            <person name="Yun M.H."/>
        </authorList>
    </citation>
    <scope>NUCLEOTIDE SEQUENCE</scope>
    <source>
        <strain evidence="2">20211129_DDA</strain>
        <tissue evidence="2">Liver</tissue>
    </source>
</reference>
<name>A0AAV7TDL1_PLEWA</name>
<comment type="caution">
    <text evidence="2">The sequence shown here is derived from an EMBL/GenBank/DDBJ whole genome shotgun (WGS) entry which is preliminary data.</text>
</comment>
<sequence>MPAHPAASAGSSCSSSPPMGHCLSRGPPPGWCPQPGLTAPRSSDAASLRPPLTRAWWAADPHGPGPIPLCTALGSQHRAPLLRGAPQLPGTSINQAPPAFKPPCGVGRAGRDAELS</sequence>
<gene>
    <name evidence="2" type="ORF">NDU88_005766</name>
</gene>